<protein>
    <submittedName>
        <fullName evidence="2">Uncharacterized protein</fullName>
    </submittedName>
</protein>
<evidence type="ECO:0000256" key="1">
    <source>
        <dbReference type="SAM" id="MobiDB-lite"/>
    </source>
</evidence>
<sequence>MSLVHLRNQTKDNPGLFSTRKSGSGHHGGWQNTQGNHSHATIHLPIQQEPQTRGLEGYGSSSSAAQNLQRSVSMENVKQKVKTRFILQGTLGKLAEDMSQTDTLQRPYRNHKRLTGSGKPTRIPSRFTPLRHQQVSNQESPLFTILGSFQEKESIKRKEQELFQPYSERVRANDPEAVGLSERSTQEPEIAVNTPDKLSSPTIENDIPTQNEHSIVRPESNINSNEIWLKVS</sequence>
<dbReference type="Proteomes" id="UP000765509">
    <property type="component" value="Unassembled WGS sequence"/>
</dbReference>
<name>A0A9Q3GPW8_9BASI</name>
<dbReference type="AlphaFoldDB" id="A0A9Q3GPW8"/>
<reference evidence="2" key="1">
    <citation type="submission" date="2021-03" db="EMBL/GenBank/DDBJ databases">
        <title>Draft genome sequence of rust myrtle Austropuccinia psidii MF-1, a brazilian biotype.</title>
        <authorList>
            <person name="Quecine M.C."/>
            <person name="Pachon D.M.R."/>
            <person name="Bonatelli M.L."/>
            <person name="Correr F.H."/>
            <person name="Franceschini L.M."/>
            <person name="Leite T.F."/>
            <person name="Margarido G.R.A."/>
            <person name="Almeida C.A."/>
            <person name="Ferrarezi J.A."/>
            <person name="Labate C.A."/>
        </authorList>
    </citation>
    <scope>NUCLEOTIDE SEQUENCE</scope>
    <source>
        <strain evidence="2">MF-1</strain>
    </source>
</reference>
<comment type="caution">
    <text evidence="2">The sequence shown here is derived from an EMBL/GenBank/DDBJ whole genome shotgun (WGS) entry which is preliminary data.</text>
</comment>
<gene>
    <name evidence="2" type="ORF">O181_015343</name>
</gene>
<evidence type="ECO:0000313" key="3">
    <source>
        <dbReference type="Proteomes" id="UP000765509"/>
    </source>
</evidence>
<feature type="region of interest" description="Disordered" evidence="1">
    <location>
        <begin position="175"/>
        <end position="204"/>
    </location>
</feature>
<dbReference type="EMBL" id="AVOT02004180">
    <property type="protein sequence ID" value="MBW0475628.1"/>
    <property type="molecule type" value="Genomic_DNA"/>
</dbReference>
<accession>A0A9Q3GPW8</accession>
<evidence type="ECO:0000313" key="2">
    <source>
        <dbReference type="EMBL" id="MBW0475628.1"/>
    </source>
</evidence>
<organism evidence="2 3">
    <name type="scientific">Austropuccinia psidii MF-1</name>
    <dbReference type="NCBI Taxonomy" id="1389203"/>
    <lineage>
        <taxon>Eukaryota</taxon>
        <taxon>Fungi</taxon>
        <taxon>Dikarya</taxon>
        <taxon>Basidiomycota</taxon>
        <taxon>Pucciniomycotina</taxon>
        <taxon>Pucciniomycetes</taxon>
        <taxon>Pucciniales</taxon>
        <taxon>Sphaerophragmiaceae</taxon>
        <taxon>Austropuccinia</taxon>
    </lineage>
</organism>
<proteinExistence type="predicted"/>
<keyword evidence="3" id="KW-1185">Reference proteome</keyword>
<feature type="region of interest" description="Disordered" evidence="1">
    <location>
        <begin position="1"/>
        <end position="37"/>
    </location>
</feature>